<sequence>MQRWIMPRPVPLRPAHSRLVVPGLVAFVLSSLGLAGCADTGLSAITTPVSAFDGLFSGNPQADPHRLAVFVVSRRKGERGVASEEMSDNARFSFQTISVPPSHQAGQIERPSLGDQDSAHDFVLASRRSMGEEEFVRAIATHLSGRIGSNRDVLVYVHGFNTSYDDARYRLAQIVEDGRFGGVPVLFTWPSTNSLLDYGAAKENATVSRDALTRLLQQLGSLPDVGRVHILAHSMGTWLAMEALRENAISGSPDLNGKLGDVMLAAPDIDLSVFKQQMARLNPSHFEVLVTANDRALSLSRTLAGDRPRLGALDPHKTEDRAALDALGVKVVDLSSESTDLLHHGNYASAPDAVRNIGAEIGKSRIEDANVQAVLGQKPVDDKISSEPLPPLTPAPTVAEAPVPTPAQ</sequence>
<dbReference type="ESTHER" id="beii9-b2ic33">
    <property type="family name" value="Duf_900"/>
</dbReference>
<name>B2IC33_BEII9</name>
<dbReference type="Gene3D" id="3.40.50.1820">
    <property type="entry name" value="alpha/beta hydrolase"/>
    <property type="match status" value="1"/>
</dbReference>
<protein>
    <recommendedName>
        <fullName evidence="4">Esterase/lipase/thioesterase, active site</fullName>
    </recommendedName>
</protein>
<dbReference type="AlphaFoldDB" id="B2IC33"/>
<dbReference type="InterPro" id="IPR029058">
    <property type="entry name" value="AB_hydrolase_fold"/>
</dbReference>
<evidence type="ECO:0000256" key="1">
    <source>
        <dbReference type="SAM" id="MobiDB-lite"/>
    </source>
</evidence>
<accession>B2IC33</accession>
<dbReference type="PANTHER" id="PTHR36513">
    <property type="entry name" value="ABC TRANSMEMBRANE TYPE-1 DOMAIN-CONTAINING PROTEIN"/>
    <property type="match status" value="1"/>
</dbReference>
<dbReference type="STRING" id="395963.Bind_1657"/>
<proteinExistence type="predicted"/>
<dbReference type="KEGG" id="bid:Bind_1657"/>
<dbReference type="HOGENOM" id="CLU_030170_0_0_5"/>
<dbReference type="InterPro" id="IPR010297">
    <property type="entry name" value="DUF900_hydrolase"/>
</dbReference>
<gene>
    <name evidence="2" type="ordered locus">Bind_1657</name>
</gene>
<dbReference type="PANTHER" id="PTHR36513:SF1">
    <property type="entry name" value="TRANSMEMBRANE PROTEIN"/>
    <property type="match status" value="1"/>
</dbReference>
<evidence type="ECO:0000313" key="2">
    <source>
        <dbReference type="EMBL" id="ACB95288.1"/>
    </source>
</evidence>
<dbReference type="SUPFAM" id="SSF53474">
    <property type="entry name" value="alpha/beta-Hydrolases"/>
    <property type="match status" value="1"/>
</dbReference>
<reference evidence="2 3" key="2">
    <citation type="journal article" date="2010" name="J. Bacteriol.">
        <title>Complete genome sequence of Beijerinckia indica subsp. indica.</title>
        <authorList>
            <person name="Tamas I."/>
            <person name="Dedysh S.N."/>
            <person name="Liesack W."/>
            <person name="Stott M.B."/>
            <person name="Alam M."/>
            <person name="Murrell J.C."/>
            <person name="Dunfield P.F."/>
        </authorList>
    </citation>
    <scope>NUCLEOTIDE SEQUENCE [LARGE SCALE GENOMIC DNA]</scope>
    <source>
        <strain evidence="3">ATCC 9039 / DSM 1715 / NCIMB 8712</strain>
    </source>
</reference>
<dbReference type="EMBL" id="CP001016">
    <property type="protein sequence ID" value="ACB95288.1"/>
    <property type="molecule type" value="Genomic_DNA"/>
</dbReference>
<reference evidence="3" key="1">
    <citation type="submission" date="2008-03" db="EMBL/GenBank/DDBJ databases">
        <title>Complete sequence of chromosome of Beijerinckia indica subsp. indica ATCC 9039.</title>
        <authorList>
            <consortium name="US DOE Joint Genome Institute"/>
            <person name="Copeland A."/>
            <person name="Lucas S."/>
            <person name="Lapidus A."/>
            <person name="Glavina del Rio T."/>
            <person name="Dalin E."/>
            <person name="Tice H."/>
            <person name="Bruce D."/>
            <person name="Goodwin L."/>
            <person name="Pitluck S."/>
            <person name="LaButti K."/>
            <person name="Schmutz J."/>
            <person name="Larimer F."/>
            <person name="Land M."/>
            <person name="Hauser L."/>
            <person name="Kyrpides N."/>
            <person name="Mikhailova N."/>
            <person name="Dunfield P.F."/>
            <person name="Dedysh S.N."/>
            <person name="Liesack W."/>
            <person name="Saw J.H."/>
            <person name="Alam M."/>
            <person name="Chen Y."/>
            <person name="Murrell J.C."/>
            <person name="Richardson P."/>
        </authorList>
    </citation>
    <scope>NUCLEOTIDE SEQUENCE [LARGE SCALE GENOMIC DNA]</scope>
    <source>
        <strain evidence="3">ATCC 9039 / DSM 1715 / NCIMB 8712</strain>
    </source>
</reference>
<dbReference type="Proteomes" id="UP000001695">
    <property type="component" value="Chromosome"/>
</dbReference>
<organism evidence="2 3">
    <name type="scientific">Beijerinckia indica subsp. indica (strain ATCC 9039 / DSM 1715 / NCIMB 8712)</name>
    <dbReference type="NCBI Taxonomy" id="395963"/>
    <lineage>
        <taxon>Bacteria</taxon>
        <taxon>Pseudomonadati</taxon>
        <taxon>Pseudomonadota</taxon>
        <taxon>Alphaproteobacteria</taxon>
        <taxon>Hyphomicrobiales</taxon>
        <taxon>Beijerinckiaceae</taxon>
        <taxon>Beijerinckia</taxon>
    </lineage>
</organism>
<evidence type="ECO:0008006" key="4">
    <source>
        <dbReference type="Google" id="ProtNLM"/>
    </source>
</evidence>
<keyword evidence="3" id="KW-1185">Reference proteome</keyword>
<dbReference type="eggNOG" id="COG4782">
    <property type="taxonomic scope" value="Bacteria"/>
</dbReference>
<dbReference type="Pfam" id="PF05990">
    <property type="entry name" value="DUF900"/>
    <property type="match status" value="1"/>
</dbReference>
<feature type="region of interest" description="Disordered" evidence="1">
    <location>
        <begin position="377"/>
        <end position="408"/>
    </location>
</feature>
<evidence type="ECO:0000313" key="3">
    <source>
        <dbReference type="Proteomes" id="UP000001695"/>
    </source>
</evidence>